<name>A0ACC2QSD0_9NEOP</name>
<protein>
    <submittedName>
        <fullName evidence="1">Uncharacterized protein</fullName>
    </submittedName>
</protein>
<sequence length="75" mass="8664">MIPTKKGKHLLMYRGYTYSQQHRSLNYYCSKKDAGCKGRIKLDMHGRILPTSLPIHGHPPPKYMVMAKGEYIKLS</sequence>
<evidence type="ECO:0000313" key="2">
    <source>
        <dbReference type="Proteomes" id="UP001231649"/>
    </source>
</evidence>
<reference evidence="1" key="1">
    <citation type="submission" date="2023-03" db="EMBL/GenBank/DDBJ databases">
        <title>Chromosome-level genomes of two armyworms, Mythimna separata and Mythimna loreyi, provide insights into the biosynthesis and reception of sex pheromones.</title>
        <authorList>
            <person name="Zhao H."/>
        </authorList>
    </citation>
    <scope>NUCLEOTIDE SEQUENCE</scope>
    <source>
        <tissue evidence="1">Pupa</tissue>
    </source>
</reference>
<dbReference type="EMBL" id="CM056784">
    <property type="protein sequence ID" value="KAJ8724564.1"/>
    <property type="molecule type" value="Genomic_DNA"/>
</dbReference>
<comment type="caution">
    <text evidence="1">The sequence shown here is derived from an EMBL/GenBank/DDBJ whole genome shotgun (WGS) entry which is preliminary data.</text>
</comment>
<keyword evidence="2" id="KW-1185">Reference proteome</keyword>
<organism evidence="1 2">
    <name type="scientific">Mythimna loreyi</name>
    <dbReference type="NCBI Taxonomy" id="667449"/>
    <lineage>
        <taxon>Eukaryota</taxon>
        <taxon>Metazoa</taxon>
        <taxon>Ecdysozoa</taxon>
        <taxon>Arthropoda</taxon>
        <taxon>Hexapoda</taxon>
        <taxon>Insecta</taxon>
        <taxon>Pterygota</taxon>
        <taxon>Neoptera</taxon>
        <taxon>Endopterygota</taxon>
        <taxon>Lepidoptera</taxon>
        <taxon>Glossata</taxon>
        <taxon>Ditrysia</taxon>
        <taxon>Noctuoidea</taxon>
        <taxon>Noctuidae</taxon>
        <taxon>Noctuinae</taxon>
        <taxon>Hadenini</taxon>
        <taxon>Mythimna</taxon>
    </lineage>
</organism>
<dbReference type="Proteomes" id="UP001231649">
    <property type="component" value="Chromosome 8"/>
</dbReference>
<proteinExistence type="predicted"/>
<accession>A0ACC2QSD0</accession>
<evidence type="ECO:0000313" key="1">
    <source>
        <dbReference type="EMBL" id="KAJ8724564.1"/>
    </source>
</evidence>
<gene>
    <name evidence="1" type="ORF">PYW08_016038</name>
</gene>